<feature type="transmembrane region" description="Helical" evidence="9">
    <location>
        <begin position="241"/>
        <end position="263"/>
    </location>
</feature>
<organism evidence="12 13">
    <name type="scientific">Anseranas semipalmata</name>
    <name type="common">Magpie goose</name>
    <name type="synonym">Anas semipalmata</name>
    <dbReference type="NCBI Taxonomy" id="8851"/>
    <lineage>
        <taxon>Eukaryota</taxon>
        <taxon>Metazoa</taxon>
        <taxon>Chordata</taxon>
        <taxon>Craniata</taxon>
        <taxon>Vertebrata</taxon>
        <taxon>Euteleostomi</taxon>
        <taxon>Archelosauria</taxon>
        <taxon>Archosauria</taxon>
        <taxon>Dinosauria</taxon>
        <taxon>Saurischia</taxon>
        <taxon>Theropoda</taxon>
        <taxon>Coelurosauria</taxon>
        <taxon>Aves</taxon>
        <taxon>Neognathae</taxon>
        <taxon>Galloanserae</taxon>
        <taxon>Anseriformes</taxon>
        <taxon>Anseranatidae</taxon>
        <taxon>Anseranas</taxon>
    </lineage>
</organism>
<proteinExistence type="predicted"/>
<dbReference type="PANTHER" id="PTHR46841:SF7">
    <property type="entry name" value="IG-LIKE DOMAIN-CONTAINING PROTEIN"/>
    <property type="match status" value="1"/>
</dbReference>
<keyword evidence="8" id="KW-0393">Immunoglobulin domain</keyword>
<evidence type="ECO:0000256" key="5">
    <source>
        <dbReference type="ARBA" id="ARBA00023136"/>
    </source>
</evidence>
<keyword evidence="6" id="KW-1015">Disulfide bond</keyword>
<keyword evidence="5 9" id="KW-0472">Membrane</keyword>
<keyword evidence="13" id="KW-1185">Reference proteome</keyword>
<protein>
    <submittedName>
        <fullName evidence="12">OX2G protein</fullName>
    </submittedName>
</protein>
<dbReference type="GO" id="GO:0043025">
    <property type="term" value="C:neuronal cell body"/>
    <property type="evidence" value="ECO:0007669"/>
    <property type="project" value="TreeGrafter"/>
</dbReference>
<dbReference type="SUPFAM" id="SSF48726">
    <property type="entry name" value="Immunoglobulin"/>
    <property type="match status" value="2"/>
</dbReference>
<feature type="domain" description="Ig-like" evidence="11">
    <location>
        <begin position="17"/>
        <end position="109"/>
    </location>
</feature>
<name>A0A7K9VNQ8_ANSSE</name>
<dbReference type="Pfam" id="PF07686">
    <property type="entry name" value="V-set"/>
    <property type="match status" value="1"/>
</dbReference>
<feature type="domain" description="Ig-like" evidence="11">
    <location>
        <begin position="133"/>
        <end position="224"/>
    </location>
</feature>
<feature type="chain" id="PRO_5029560194" evidence="10">
    <location>
        <begin position="18"/>
        <end position="300"/>
    </location>
</feature>
<evidence type="ECO:0000313" key="12">
    <source>
        <dbReference type="EMBL" id="NXI74329.1"/>
    </source>
</evidence>
<keyword evidence="4 9" id="KW-1133">Transmembrane helix</keyword>
<dbReference type="Proteomes" id="UP000567872">
    <property type="component" value="Unassembled WGS sequence"/>
</dbReference>
<evidence type="ECO:0000256" key="1">
    <source>
        <dbReference type="ARBA" id="ARBA00004167"/>
    </source>
</evidence>
<evidence type="ECO:0000256" key="7">
    <source>
        <dbReference type="ARBA" id="ARBA00023180"/>
    </source>
</evidence>
<dbReference type="GO" id="GO:0009986">
    <property type="term" value="C:cell surface"/>
    <property type="evidence" value="ECO:0007669"/>
    <property type="project" value="TreeGrafter"/>
</dbReference>
<dbReference type="GO" id="GO:0034113">
    <property type="term" value="P:heterotypic cell-cell adhesion"/>
    <property type="evidence" value="ECO:0007669"/>
    <property type="project" value="TreeGrafter"/>
</dbReference>
<dbReference type="PANTHER" id="PTHR46841">
    <property type="entry name" value="OX-2 MEMBRANE GLYCOPROTEIN"/>
    <property type="match status" value="1"/>
</dbReference>
<sequence length="300" mass="32418">MMATCLLLSGLWTLTSGSVQVMHTKVQSVQAGGNVTFSCRLVMNEDVIQVTWQKEVDGAEDNLATYSTMNGQKIAKGYDSHVSFAHSGLQTSAISLHGVTLQDEGCYKCIFNTFPLGAVTGRMCLKVYAISDPKVEAKLIASPDKSEDSEKVVGISCSATGKPAPKITWHLPSTLLQKPKEYHIRLGNQTVTVISNFTHAHSKILQKYPIACVIQHPSLNVTLALPMDSLAQGQDSAVTPAVVTTVGVLVPLISVLLLLACLLRCCLRHLHDPERNPAWPCWVGPCSLAEEQQSSDGNHT</sequence>
<feature type="non-terminal residue" evidence="12">
    <location>
        <position position="300"/>
    </location>
</feature>
<evidence type="ECO:0000256" key="3">
    <source>
        <dbReference type="ARBA" id="ARBA00022729"/>
    </source>
</evidence>
<feature type="non-terminal residue" evidence="12">
    <location>
        <position position="1"/>
    </location>
</feature>
<dbReference type="GO" id="GO:0030424">
    <property type="term" value="C:axon"/>
    <property type="evidence" value="ECO:0007669"/>
    <property type="project" value="TreeGrafter"/>
</dbReference>
<evidence type="ECO:0000256" key="10">
    <source>
        <dbReference type="SAM" id="SignalP"/>
    </source>
</evidence>
<dbReference type="Gene3D" id="2.60.40.10">
    <property type="entry name" value="Immunoglobulins"/>
    <property type="match status" value="2"/>
</dbReference>
<dbReference type="InterPro" id="IPR047164">
    <property type="entry name" value="OX2G-like"/>
</dbReference>
<comment type="subcellular location">
    <subcellularLocation>
        <location evidence="1">Membrane</location>
        <topology evidence="1">Single-pass membrane protein</topology>
    </subcellularLocation>
</comment>
<gene>
    <name evidence="12" type="primary">Cd200_2</name>
    <name evidence="12" type="ORF">ANSSEM_R15689</name>
</gene>
<evidence type="ECO:0000256" key="9">
    <source>
        <dbReference type="SAM" id="Phobius"/>
    </source>
</evidence>
<dbReference type="PROSITE" id="PS50835">
    <property type="entry name" value="IG_LIKE"/>
    <property type="match status" value="2"/>
</dbReference>
<dbReference type="InterPro" id="IPR033321">
    <property type="entry name" value="CD200_Ig_V_dom"/>
</dbReference>
<dbReference type="EMBL" id="VXAA01007163">
    <property type="protein sequence ID" value="NXI74329.1"/>
    <property type="molecule type" value="Genomic_DNA"/>
</dbReference>
<dbReference type="GO" id="GO:0050776">
    <property type="term" value="P:regulation of immune response"/>
    <property type="evidence" value="ECO:0007669"/>
    <property type="project" value="InterPro"/>
</dbReference>
<feature type="signal peptide" evidence="10">
    <location>
        <begin position="1"/>
        <end position="17"/>
    </location>
</feature>
<dbReference type="Pfam" id="PF08205">
    <property type="entry name" value="C2-set_2"/>
    <property type="match status" value="1"/>
</dbReference>
<dbReference type="OrthoDB" id="8749387at2759"/>
<evidence type="ECO:0000259" key="11">
    <source>
        <dbReference type="PROSITE" id="PS50835"/>
    </source>
</evidence>
<dbReference type="InterPro" id="IPR036179">
    <property type="entry name" value="Ig-like_dom_sf"/>
</dbReference>
<dbReference type="AlphaFoldDB" id="A0A7K9VNQ8"/>
<comment type="caution">
    <text evidence="12">The sequence shown here is derived from an EMBL/GenBank/DDBJ whole genome shotgun (WGS) entry which is preliminary data.</text>
</comment>
<dbReference type="CDD" id="cd05846">
    <property type="entry name" value="IgV_1_MRC-OX-2_like"/>
    <property type="match status" value="1"/>
</dbReference>
<dbReference type="InterPro" id="IPR007110">
    <property type="entry name" value="Ig-like_dom"/>
</dbReference>
<evidence type="ECO:0000256" key="4">
    <source>
        <dbReference type="ARBA" id="ARBA00022989"/>
    </source>
</evidence>
<dbReference type="GO" id="GO:0150079">
    <property type="term" value="P:negative regulation of neuroinflammatory response"/>
    <property type="evidence" value="ECO:0007669"/>
    <property type="project" value="TreeGrafter"/>
</dbReference>
<accession>A0A7K9VNQ8</accession>
<evidence type="ECO:0000256" key="8">
    <source>
        <dbReference type="ARBA" id="ARBA00023319"/>
    </source>
</evidence>
<evidence type="ECO:0000313" key="13">
    <source>
        <dbReference type="Proteomes" id="UP000567872"/>
    </source>
</evidence>
<keyword evidence="7" id="KW-0325">Glycoprotein</keyword>
<dbReference type="InterPro" id="IPR003599">
    <property type="entry name" value="Ig_sub"/>
</dbReference>
<dbReference type="SMART" id="SM00409">
    <property type="entry name" value="IG"/>
    <property type="match status" value="1"/>
</dbReference>
<reference evidence="12 13" key="1">
    <citation type="submission" date="2019-09" db="EMBL/GenBank/DDBJ databases">
        <title>Bird 10,000 Genomes (B10K) Project - Family phase.</title>
        <authorList>
            <person name="Zhang G."/>
        </authorList>
    </citation>
    <scope>NUCLEOTIDE SEQUENCE [LARGE SCALE GENOMIC DNA]</scope>
    <source>
        <strain evidence="12">B10K-DU-001-57</strain>
        <tissue evidence="12">Muscle</tissue>
    </source>
</reference>
<dbReference type="GO" id="GO:0016020">
    <property type="term" value="C:membrane"/>
    <property type="evidence" value="ECO:0007669"/>
    <property type="project" value="UniProtKB-SubCell"/>
</dbReference>
<keyword evidence="3 10" id="KW-0732">Signal</keyword>
<dbReference type="InterPro" id="IPR013106">
    <property type="entry name" value="Ig_V-set"/>
</dbReference>
<evidence type="ECO:0000256" key="2">
    <source>
        <dbReference type="ARBA" id="ARBA00022692"/>
    </source>
</evidence>
<keyword evidence="2 9" id="KW-0812">Transmembrane</keyword>
<evidence type="ECO:0000256" key="6">
    <source>
        <dbReference type="ARBA" id="ARBA00023157"/>
    </source>
</evidence>
<dbReference type="InterPro" id="IPR013783">
    <property type="entry name" value="Ig-like_fold"/>
</dbReference>
<dbReference type="GO" id="GO:0098632">
    <property type="term" value="F:cell-cell adhesion mediator activity"/>
    <property type="evidence" value="ECO:0007669"/>
    <property type="project" value="InterPro"/>
</dbReference>
<dbReference type="InterPro" id="IPR013162">
    <property type="entry name" value="CD80_C2-set"/>
</dbReference>
<dbReference type="GO" id="GO:0043031">
    <property type="term" value="P:negative regulation of macrophage activation"/>
    <property type="evidence" value="ECO:0007669"/>
    <property type="project" value="InterPro"/>
</dbReference>